<evidence type="ECO:0000313" key="2">
    <source>
        <dbReference type="EMBL" id="SFP92954.1"/>
    </source>
</evidence>
<proteinExistence type="predicted"/>
<feature type="transmembrane region" description="Helical" evidence="1">
    <location>
        <begin position="68"/>
        <end position="88"/>
    </location>
</feature>
<feature type="transmembrane region" description="Helical" evidence="1">
    <location>
        <begin position="94"/>
        <end position="115"/>
    </location>
</feature>
<dbReference type="SUPFAM" id="SSF55961">
    <property type="entry name" value="Bet v1-like"/>
    <property type="match status" value="1"/>
</dbReference>
<keyword evidence="1" id="KW-0472">Membrane</keyword>
<dbReference type="AlphaFoldDB" id="A0A1I5UCJ9"/>
<name>A0A1I5UCJ9_HYMAR</name>
<keyword evidence="3" id="KW-1185">Reference proteome</keyword>
<dbReference type="CDD" id="cd07812">
    <property type="entry name" value="SRPBCC"/>
    <property type="match status" value="1"/>
</dbReference>
<keyword evidence="1" id="KW-0812">Transmembrane</keyword>
<dbReference type="STRING" id="1227077.SAMN04515668_0862"/>
<dbReference type="EMBL" id="FOXS01000001">
    <property type="protein sequence ID" value="SFP92954.1"/>
    <property type="molecule type" value="Genomic_DNA"/>
</dbReference>
<evidence type="ECO:0008006" key="4">
    <source>
        <dbReference type="Google" id="ProtNLM"/>
    </source>
</evidence>
<evidence type="ECO:0000313" key="3">
    <source>
        <dbReference type="Proteomes" id="UP000199029"/>
    </source>
</evidence>
<protein>
    <recommendedName>
        <fullName evidence="4">Polyketide cyclase / dehydrase and lipid transport</fullName>
    </recommendedName>
</protein>
<keyword evidence="1" id="KW-1133">Transmembrane helix</keyword>
<dbReference type="Proteomes" id="UP000199029">
    <property type="component" value="Unassembled WGS sequence"/>
</dbReference>
<sequence>MPTNWFTTPSRLRTLLIGLVAGVLYGLCAMAVASSSHRAVSIAYIFVLPVVLGAIPALYSSREQLSNYLWHLVAPWLMTFTLFTISFISGFEGLICLVVIFGPFVILGSLGAFFSRRVSQRDVPNKPLYVSLIFLLPFMAGLVEEQASATDQFYTVTTTQEIVASRAVVWQNIQSVRHIQPREIKPHFVHLIGVPRPLDGRLDSAGVGGIRHIRWEKGLYFQEHITAWNPGQGFAYDIKVNPHSIPPRTLDEHVLVGGQYFDVVRGSYGIQELAAERSLVTLTCTYRVTTNLNGYSKLWADFMLDDFNKMILEVIQSRCERLAPL</sequence>
<feature type="transmembrane region" description="Helical" evidence="1">
    <location>
        <begin position="39"/>
        <end position="59"/>
    </location>
</feature>
<organism evidence="2 3">
    <name type="scientific">Hymenobacter arizonensis</name>
    <name type="common">Siccationidurans arizonensis</name>
    <dbReference type="NCBI Taxonomy" id="1227077"/>
    <lineage>
        <taxon>Bacteria</taxon>
        <taxon>Pseudomonadati</taxon>
        <taxon>Bacteroidota</taxon>
        <taxon>Cytophagia</taxon>
        <taxon>Cytophagales</taxon>
        <taxon>Hymenobacteraceae</taxon>
        <taxon>Hymenobacter</taxon>
    </lineage>
</organism>
<feature type="transmembrane region" description="Helical" evidence="1">
    <location>
        <begin position="12"/>
        <end position="33"/>
    </location>
</feature>
<gene>
    <name evidence="2" type="ORF">SAMN04515668_0862</name>
</gene>
<feature type="transmembrane region" description="Helical" evidence="1">
    <location>
        <begin position="127"/>
        <end position="143"/>
    </location>
</feature>
<reference evidence="3" key="1">
    <citation type="submission" date="2016-10" db="EMBL/GenBank/DDBJ databases">
        <authorList>
            <person name="Varghese N."/>
            <person name="Submissions S."/>
        </authorList>
    </citation>
    <scope>NUCLEOTIDE SEQUENCE [LARGE SCALE GENOMIC DNA]</scope>
    <source>
        <strain evidence="3">OR362-8,ATCC BAA-1266,JCM 13504</strain>
    </source>
</reference>
<evidence type="ECO:0000256" key="1">
    <source>
        <dbReference type="SAM" id="Phobius"/>
    </source>
</evidence>
<accession>A0A1I5UCJ9</accession>